<dbReference type="PANTHER" id="PTHR46148:SF57">
    <property type="entry name" value="OS12G0499874 PROTEIN"/>
    <property type="match status" value="1"/>
</dbReference>
<dbReference type="InterPro" id="IPR056924">
    <property type="entry name" value="SH3_Tf2-1"/>
</dbReference>
<dbReference type="EMBL" id="CP133615">
    <property type="protein sequence ID" value="WMV25446.1"/>
    <property type="molecule type" value="Genomic_DNA"/>
</dbReference>
<dbReference type="GO" id="GO:0003676">
    <property type="term" value="F:nucleic acid binding"/>
    <property type="evidence" value="ECO:0007669"/>
    <property type="project" value="InterPro"/>
</dbReference>
<dbReference type="PANTHER" id="PTHR46148">
    <property type="entry name" value="CHROMO DOMAIN-CONTAINING PROTEIN"/>
    <property type="match status" value="1"/>
</dbReference>
<feature type="domain" description="Integrase catalytic" evidence="1">
    <location>
        <begin position="290"/>
        <end position="450"/>
    </location>
</feature>
<dbReference type="PROSITE" id="PS50994">
    <property type="entry name" value="INTEGRASE"/>
    <property type="match status" value="1"/>
</dbReference>
<proteinExistence type="predicted"/>
<gene>
    <name evidence="2" type="ORF">MTR67_018831</name>
</gene>
<protein>
    <recommendedName>
        <fullName evidence="1">Integrase catalytic domain-containing protein</fullName>
    </recommendedName>
</protein>
<dbReference type="Pfam" id="PF24626">
    <property type="entry name" value="SH3_Tf2-1"/>
    <property type="match status" value="2"/>
</dbReference>
<organism evidence="2 3">
    <name type="scientific">Solanum verrucosum</name>
    <dbReference type="NCBI Taxonomy" id="315347"/>
    <lineage>
        <taxon>Eukaryota</taxon>
        <taxon>Viridiplantae</taxon>
        <taxon>Streptophyta</taxon>
        <taxon>Embryophyta</taxon>
        <taxon>Tracheophyta</taxon>
        <taxon>Spermatophyta</taxon>
        <taxon>Magnoliopsida</taxon>
        <taxon>eudicotyledons</taxon>
        <taxon>Gunneridae</taxon>
        <taxon>Pentapetalae</taxon>
        <taxon>asterids</taxon>
        <taxon>lamiids</taxon>
        <taxon>Solanales</taxon>
        <taxon>Solanaceae</taxon>
        <taxon>Solanoideae</taxon>
        <taxon>Solaneae</taxon>
        <taxon>Solanum</taxon>
    </lineage>
</organism>
<dbReference type="GO" id="GO:0015074">
    <property type="term" value="P:DNA integration"/>
    <property type="evidence" value="ECO:0007669"/>
    <property type="project" value="InterPro"/>
</dbReference>
<dbReference type="AlphaFoldDB" id="A0AAF0TMR1"/>
<dbReference type="SUPFAM" id="SSF53098">
    <property type="entry name" value="Ribonuclease H-like"/>
    <property type="match status" value="1"/>
</dbReference>
<dbReference type="Gene3D" id="3.30.420.10">
    <property type="entry name" value="Ribonuclease H-like superfamily/Ribonuclease H"/>
    <property type="match status" value="1"/>
</dbReference>
<dbReference type="InterPro" id="IPR001584">
    <property type="entry name" value="Integrase_cat-core"/>
</dbReference>
<keyword evidence="3" id="KW-1185">Reference proteome</keyword>
<name>A0AAF0TMR1_SOLVR</name>
<evidence type="ECO:0000313" key="3">
    <source>
        <dbReference type="Proteomes" id="UP001234989"/>
    </source>
</evidence>
<dbReference type="InterPro" id="IPR012337">
    <property type="entry name" value="RNaseH-like_sf"/>
</dbReference>
<sequence>MFFEAQDSLRKAQRRMKKYADQHCRSVEFNVGDKVLLKLTPQIWKQIVSMTRHRGLIPKYDGPFEVVKKVGEVAYRLNLPARLKIHPTFHVSFLKPYFVDVDDPDRNRSKRVPPSIPTQFDAEIEKILNHQTRSLLDQTTYRHGKDLGIGLGMYVGKTVQLCNYELVTSKRIQGAWVLARQLGCRRLMCGKVVGKTRRFVGLTRQDDALSRLSMGSVAHVEEERKELAKDVHWLARRGVRLMSISYGGVTVQNGPESLLVAEVSFISRKLRFSPKGEMVCFATRVVYVFLSESHNSRYSIHPGEGRTSETMRQHDSIWVIVDRVTKSAHFFTVKTTYSAEDCAKIYINKIFRFNPMSIISDRGPQFTAHFWKSFQKGLGNQVNFRTTFHPQTDGQAERTIQTLEDMLRACVIDFEGSWDDHLPFIEFADNNSYHSSEAALIGTNSVYDAMENVQLIRDRLKTAQSHQKSYADVRRRDLQFQIDDWFFLKVSPMKRVMRFGKKGKLNPRYVGPYKILKRAGKVAYELELPSELAAVNPVFHISLLKKCVGDPTSIVPLESVRDS</sequence>
<evidence type="ECO:0000313" key="2">
    <source>
        <dbReference type="EMBL" id="WMV25446.1"/>
    </source>
</evidence>
<reference evidence="2" key="1">
    <citation type="submission" date="2023-08" db="EMBL/GenBank/DDBJ databases">
        <title>A de novo genome assembly of Solanum verrucosum Schlechtendal, a Mexican diploid species geographically isolated from the other diploid A-genome species in potato relatives.</title>
        <authorList>
            <person name="Hosaka K."/>
        </authorList>
    </citation>
    <scope>NUCLEOTIDE SEQUENCE</scope>
    <source>
        <tissue evidence="2">Young leaves</tissue>
    </source>
</reference>
<evidence type="ECO:0000259" key="1">
    <source>
        <dbReference type="PROSITE" id="PS50994"/>
    </source>
</evidence>
<dbReference type="InterPro" id="IPR036397">
    <property type="entry name" value="RNaseH_sf"/>
</dbReference>
<dbReference type="Proteomes" id="UP001234989">
    <property type="component" value="Chromosome 4"/>
</dbReference>
<accession>A0AAF0TMR1</accession>